<evidence type="ECO:0000259" key="2">
    <source>
        <dbReference type="Pfam" id="PF05057"/>
    </source>
</evidence>
<dbReference type="Gene3D" id="3.40.50.1820">
    <property type="entry name" value="alpha/beta hydrolase"/>
    <property type="match status" value="1"/>
</dbReference>
<accession>A0A7M5V817</accession>
<dbReference type="PANTHER" id="PTHR12482">
    <property type="entry name" value="LIPASE ROG1-RELATED-RELATED"/>
    <property type="match status" value="1"/>
</dbReference>
<dbReference type="SUPFAM" id="SSF53474">
    <property type="entry name" value="alpha/beta-Hydrolases"/>
    <property type="match status" value="1"/>
</dbReference>
<feature type="region of interest" description="Disordered" evidence="1">
    <location>
        <begin position="291"/>
        <end position="319"/>
    </location>
</feature>
<dbReference type="PANTHER" id="PTHR12482:SF5">
    <property type="entry name" value="DUF676 DOMAIN-CONTAINING PROTEIN"/>
    <property type="match status" value="1"/>
</dbReference>
<name>A0A7M5V817_9CNID</name>
<dbReference type="FunFam" id="3.40.50.1820:FF:000407">
    <property type="entry name" value="Protein FAM135A"/>
    <property type="match status" value="1"/>
</dbReference>
<feature type="compositionally biased region" description="Polar residues" evidence="1">
    <location>
        <begin position="291"/>
        <end position="305"/>
    </location>
</feature>
<feature type="region of interest" description="Disordered" evidence="1">
    <location>
        <begin position="111"/>
        <end position="137"/>
    </location>
</feature>
<dbReference type="OrthoDB" id="273452at2759"/>
<dbReference type="AlphaFoldDB" id="A0A7M5V817"/>
<evidence type="ECO:0000256" key="1">
    <source>
        <dbReference type="SAM" id="MobiDB-lite"/>
    </source>
</evidence>
<feature type="domain" description="DUF676" evidence="2">
    <location>
        <begin position="396"/>
        <end position="588"/>
    </location>
</feature>
<feature type="compositionally biased region" description="Basic and acidic residues" evidence="1">
    <location>
        <begin position="189"/>
        <end position="215"/>
    </location>
</feature>
<reference evidence="3" key="1">
    <citation type="submission" date="2021-01" db="UniProtKB">
        <authorList>
            <consortium name="EnsemblMetazoa"/>
        </authorList>
    </citation>
    <scope>IDENTIFICATION</scope>
</reference>
<sequence length="666" mass="74921">MREAFFTEDHAWLSLCTSHELSATQQTRMGNLLKNSLYFQLIPPLDLACATLDGDNTTMPIIFEDKYIPGKSEEDVEKEKSSMTVQEAIVGDDFVDMTVSVEENMNNLSVIETSSTSSSSDDESESEDIQSPVISEEDFNIRRSTMLKKYSNSISEEWDMSKDKIRKSLHLSPETDLTGPDYCETPAAPDEKDNQQQPEKTVKEEPNPSKDEPLKNPKLNSVRRKTPSSSADNSPSQKQKLLLDPPRTPTKSKNKETAVFYTRIDGAEKNLTASQGSNDPVVLEDLEVPDETTQGASAAQNNGTVINGPPSPSDQHKPKLWSCFPAIKTGSKRNSYKMVTQSPPYMPVSRENTSRFQRARESLLNSFNFHGHKYGLFSEVASVTPYFSERIVATTENVHLIVCVHGLDGNSGDLRLVKCYLEMALPRANLDFLMSEVNQEDTFNDIDEMTGRLVREILSYIQDQRLDVARISFVGHSLGNIIIRNAVVHSSLFQYRNKLHTFLSLSGPHLGMQFHTSNLVSTGMWLIQKWKKAGSLVQLALNDSTDPRETFMYRLSLTNGFQYFKNVLLVSSVQDHYVPFHSARVEMSKQAVKDNSEGGRVYKEMLDNIMGTLMIQEEINIVKYSVYHPMASSANTFIGRAAHIAMLDSELFLEKFILVTANKYFA</sequence>
<keyword evidence="4" id="KW-1185">Reference proteome</keyword>
<feature type="region of interest" description="Disordered" evidence="1">
    <location>
        <begin position="171"/>
        <end position="257"/>
    </location>
</feature>
<evidence type="ECO:0000313" key="3">
    <source>
        <dbReference type="EnsemblMetazoa" id="CLYHEMP005252.1"/>
    </source>
</evidence>
<protein>
    <recommendedName>
        <fullName evidence="2">DUF676 domain-containing protein</fullName>
    </recommendedName>
</protein>
<proteinExistence type="predicted"/>
<dbReference type="InterPro" id="IPR007751">
    <property type="entry name" value="DUF676_lipase-like"/>
</dbReference>
<dbReference type="InterPro" id="IPR029058">
    <property type="entry name" value="AB_hydrolase_fold"/>
</dbReference>
<dbReference type="Proteomes" id="UP000594262">
    <property type="component" value="Unplaced"/>
</dbReference>
<dbReference type="EnsemblMetazoa" id="CLYHEMT005252.1">
    <property type="protein sequence ID" value="CLYHEMP005252.1"/>
    <property type="gene ID" value="CLYHEMG005252"/>
</dbReference>
<dbReference type="Pfam" id="PF05057">
    <property type="entry name" value="DUF676"/>
    <property type="match status" value="1"/>
</dbReference>
<feature type="compositionally biased region" description="Polar residues" evidence="1">
    <location>
        <begin position="227"/>
        <end position="239"/>
    </location>
</feature>
<organism evidence="3 4">
    <name type="scientific">Clytia hemisphaerica</name>
    <dbReference type="NCBI Taxonomy" id="252671"/>
    <lineage>
        <taxon>Eukaryota</taxon>
        <taxon>Metazoa</taxon>
        <taxon>Cnidaria</taxon>
        <taxon>Hydrozoa</taxon>
        <taxon>Hydroidolina</taxon>
        <taxon>Leptothecata</taxon>
        <taxon>Obeliida</taxon>
        <taxon>Clytiidae</taxon>
        <taxon>Clytia</taxon>
    </lineage>
</organism>
<evidence type="ECO:0000313" key="4">
    <source>
        <dbReference type="Proteomes" id="UP000594262"/>
    </source>
</evidence>
<dbReference type="InterPro" id="IPR044294">
    <property type="entry name" value="Lipase-like"/>
</dbReference>